<evidence type="ECO:0000313" key="1">
    <source>
        <dbReference type="EMBL" id="MFG6108331.1"/>
    </source>
</evidence>
<sequence>MLKRLKKWLGKGVESPRTVPVQMQALIEVNLVELNLASLDALRGATGHGEPLSIRLSAQTWLGGLKERANADERAWETVALEARAFNRQLASILAAHQHPAP</sequence>
<dbReference type="EMBL" id="JBHGCJ010000002">
    <property type="protein sequence ID" value="MFG6108331.1"/>
    <property type="molecule type" value="Genomic_DNA"/>
</dbReference>
<protein>
    <submittedName>
        <fullName evidence="1">Uncharacterized protein</fullName>
    </submittedName>
</protein>
<name>A0ABW7CTQ5_9GAMM</name>
<accession>A0ABW7CTQ5</accession>
<dbReference type="Proteomes" id="UP001605261">
    <property type="component" value="Unassembled WGS sequence"/>
</dbReference>
<evidence type="ECO:0000313" key="2">
    <source>
        <dbReference type="Proteomes" id="UP001605261"/>
    </source>
</evidence>
<keyword evidence="2" id="KW-1185">Reference proteome</keyword>
<organism evidence="1 2">
    <name type="scientific">Stenotrophomonas nematodicola</name>
    <dbReference type="NCBI Taxonomy" id="2656746"/>
    <lineage>
        <taxon>Bacteria</taxon>
        <taxon>Pseudomonadati</taxon>
        <taxon>Pseudomonadota</taxon>
        <taxon>Gammaproteobacteria</taxon>
        <taxon>Lysobacterales</taxon>
        <taxon>Lysobacteraceae</taxon>
        <taxon>Stenotrophomonas</taxon>
    </lineage>
</organism>
<reference evidence="1 2" key="1">
    <citation type="submission" date="2024-09" db="EMBL/GenBank/DDBJ databases">
        <authorList>
            <consortium name="All-Russian atlas of soil microorganisms"/>
            <consortium name="as a basis for the search for new antimicrobial producers and enzymes with unique properties"/>
            <person name="Sokolova E.A."/>
            <person name="Voronina E.N."/>
        </authorList>
    </citation>
    <scope>NUCLEOTIDE SEQUENCE [LARGE SCALE GENOMIC DNA]</scope>
    <source>
        <strain evidence="1 2">AF-22b-331.1</strain>
    </source>
</reference>
<comment type="caution">
    <text evidence="1">The sequence shown here is derived from an EMBL/GenBank/DDBJ whole genome shotgun (WGS) entry which is preliminary data.</text>
</comment>
<proteinExistence type="predicted"/>
<gene>
    <name evidence="1" type="ORF">ACEU0G_002268</name>
</gene>
<dbReference type="RefSeq" id="WP_394161478.1">
    <property type="nucleotide sequence ID" value="NZ_JBHGCJ010000002.1"/>
</dbReference>